<reference evidence="7 8" key="1">
    <citation type="submission" date="2023-07" db="EMBL/GenBank/DDBJ databases">
        <title>Genomic Encyclopedia of Type Strains, Phase IV (KMG-IV): sequencing the most valuable type-strain genomes for metagenomic binning, comparative biology and taxonomic classification.</title>
        <authorList>
            <person name="Goeker M."/>
        </authorList>
    </citation>
    <scope>NUCLEOTIDE SEQUENCE [LARGE SCALE GENOMIC DNA]</scope>
    <source>
        <strain evidence="7 8">DSM 16784</strain>
    </source>
</reference>
<keyword evidence="2" id="KW-0862">Zinc</keyword>
<evidence type="ECO:0000259" key="5">
    <source>
        <dbReference type="Pfam" id="PF20511"/>
    </source>
</evidence>
<dbReference type="Gene3D" id="2.60.120.10">
    <property type="entry name" value="Jelly Rolls"/>
    <property type="match status" value="2"/>
</dbReference>
<dbReference type="Pfam" id="PF21621">
    <property type="entry name" value="MPI_cupin_dom"/>
    <property type="match status" value="1"/>
</dbReference>
<keyword evidence="8" id="KW-1185">Reference proteome</keyword>
<evidence type="ECO:0000259" key="6">
    <source>
        <dbReference type="Pfam" id="PF21621"/>
    </source>
</evidence>
<dbReference type="InterPro" id="IPR011051">
    <property type="entry name" value="RmlC_Cupin_sf"/>
</dbReference>
<protein>
    <recommendedName>
        <fullName evidence="3">Phosphohexomutase</fullName>
    </recommendedName>
    <alternativeName>
        <fullName evidence="4">Phosphomannose isomerase</fullName>
    </alternativeName>
</protein>
<dbReference type="InterPro" id="IPR014710">
    <property type="entry name" value="RmlC-like_jellyroll"/>
</dbReference>
<sequence length="312" mass="35392">MYPFKLKPIYDKTIWGGHRLTDIRGDEGDGYGTSWEVNAHPYCQSEILNGEYKGQNLQEVLDAHQQEMLGAVPKEKILRLAYLDAKDDLSIQVHPYTAYALEHENDYGKTESWYVLEAEENARLVAGTKITDKEVIRKAVEEENLEQYLKYHDIKAGDFIHIDAGTLHALGGGILAIEVGTNSNTTYRFYDYGRKDAQGNGRELHLEKSFDVVDLTHKSHVVHSPVGENKKTTIKTLVDCEDYVVELIDVVGSITIPMNDRFNCISFVHGDGTITYQDEKIENKYTDSLFIPAACKEYTISGNCRVIRSYVR</sequence>
<dbReference type="RefSeq" id="WP_307407846.1">
    <property type="nucleotide sequence ID" value="NZ_JAUSUR010000003.1"/>
</dbReference>
<dbReference type="PIRSF" id="PIRSF036894">
    <property type="entry name" value="PMI_Firm_short"/>
    <property type="match status" value="1"/>
</dbReference>
<dbReference type="Pfam" id="PF20511">
    <property type="entry name" value="PMI_typeI_cat"/>
    <property type="match status" value="1"/>
</dbReference>
<evidence type="ECO:0000256" key="3">
    <source>
        <dbReference type="ARBA" id="ARBA00029741"/>
    </source>
</evidence>
<dbReference type="SUPFAM" id="SSF51182">
    <property type="entry name" value="RmlC-like cupins"/>
    <property type="match status" value="1"/>
</dbReference>
<accession>A0ABU0E301</accession>
<keyword evidence="1" id="KW-0479">Metal-binding</keyword>
<feature type="domain" description="Phosphomannose isomerase type I catalytic" evidence="5">
    <location>
        <begin position="4"/>
        <end position="100"/>
    </location>
</feature>
<dbReference type="InterPro" id="IPR014628">
    <property type="entry name" value="Man6P_isomerase_Firm_short"/>
</dbReference>
<evidence type="ECO:0000313" key="8">
    <source>
        <dbReference type="Proteomes" id="UP001230220"/>
    </source>
</evidence>
<comment type="caution">
    <text evidence="7">The sequence shown here is derived from an EMBL/GenBank/DDBJ whole genome shotgun (WGS) entry which is preliminary data.</text>
</comment>
<dbReference type="PANTHER" id="PTHR42742:SF3">
    <property type="entry name" value="FRUCTOKINASE"/>
    <property type="match status" value="1"/>
</dbReference>
<organism evidence="7 8">
    <name type="scientific">Breznakia pachnodae</name>
    <dbReference type="NCBI Taxonomy" id="265178"/>
    <lineage>
        <taxon>Bacteria</taxon>
        <taxon>Bacillati</taxon>
        <taxon>Bacillota</taxon>
        <taxon>Erysipelotrichia</taxon>
        <taxon>Erysipelotrichales</taxon>
        <taxon>Erysipelotrichaceae</taxon>
        <taxon>Breznakia</taxon>
    </lineage>
</organism>
<evidence type="ECO:0000256" key="4">
    <source>
        <dbReference type="ARBA" id="ARBA00030762"/>
    </source>
</evidence>
<feature type="domain" description="Mannose-6-phosphate isomerase cupin" evidence="6">
    <location>
        <begin position="233"/>
        <end position="311"/>
    </location>
</feature>
<dbReference type="Proteomes" id="UP001230220">
    <property type="component" value="Unassembled WGS sequence"/>
</dbReference>
<evidence type="ECO:0000313" key="7">
    <source>
        <dbReference type="EMBL" id="MDQ0361267.1"/>
    </source>
</evidence>
<dbReference type="EMBL" id="JAUSUR010000003">
    <property type="protein sequence ID" value="MDQ0361267.1"/>
    <property type="molecule type" value="Genomic_DNA"/>
</dbReference>
<dbReference type="InterPro" id="IPR051804">
    <property type="entry name" value="Carb_Metab_Reg_Kinase/Isom"/>
</dbReference>
<dbReference type="CDD" id="cd07010">
    <property type="entry name" value="cupin_PMI_type_I_N_bac"/>
    <property type="match status" value="1"/>
</dbReference>
<proteinExistence type="predicted"/>
<dbReference type="PANTHER" id="PTHR42742">
    <property type="entry name" value="TRANSCRIPTIONAL REPRESSOR MPRA"/>
    <property type="match status" value="1"/>
</dbReference>
<evidence type="ECO:0000256" key="1">
    <source>
        <dbReference type="ARBA" id="ARBA00022723"/>
    </source>
</evidence>
<name>A0ABU0E301_9FIRM</name>
<dbReference type="InterPro" id="IPR049071">
    <property type="entry name" value="MPI_cupin_dom"/>
</dbReference>
<evidence type="ECO:0000256" key="2">
    <source>
        <dbReference type="ARBA" id="ARBA00022833"/>
    </source>
</evidence>
<dbReference type="GO" id="GO:0004476">
    <property type="term" value="F:mannose-6-phosphate isomerase activity"/>
    <property type="evidence" value="ECO:0007669"/>
    <property type="project" value="UniProtKB-EC"/>
</dbReference>
<gene>
    <name evidence="7" type="ORF">J2S15_002014</name>
</gene>
<keyword evidence="7" id="KW-0413">Isomerase</keyword>
<dbReference type="InterPro" id="IPR046457">
    <property type="entry name" value="PMI_typeI_cat"/>
</dbReference>